<evidence type="ECO:0000313" key="2">
    <source>
        <dbReference type="Proteomes" id="UP000244527"/>
    </source>
</evidence>
<dbReference type="AlphaFoldDB" id="A0A2S1L9F2"/>
<protein>
    <submittedName>
        <fullName evidence="1">Sporulation protein</fullName>
    </submittedName>
</protein>
<reference evidence="1 2" key="1">
    <citation type="submission" date="2017-04" db="EMBL/GenBank/DDBJ databases">
        <title>Compelte genome sequence of WV33.</title>
        <authorList>
            <person name="Lee P.C."/>
        </authorList>
    </citation>
    <scope>NUCLEOTIDE SEQUENCE [LARGE SCALE GENOMIC DNA]</scope>
    <source>
        <strain evidence="1 2">WV33</strain>
    </source>
</reference>
<keyword evidence="2" id="KW-1185">Reference proteome</keyword>
<evidence type="ECO:0000313" key="1">
    <source>
        <dbReference type="EMBL" id="AWG20361.1"/>
    </source>
</evidence>
<dbReference type="Proteomes" id="UP000244527">
    <property type="component" value="Chromosome"/>
</dbReference>
<sequence length="128" mass="14868">MNILTIKNFLAPSILLCFFTIVTLGQQSQTSIKQDEKFEQLLSEKRKINSSMVANERYKIQVFVGNSEGARNALYACKQDFPELDGSINFFTPNYKVWIGNFRTRLEAVRHSMDIKRKYPNMLIIKPQ</sequence>
<dbReference type="RefSeq" id="WP_245891624.1">
    <property type="nucleotide sequence ID" value="NZ_CP020918.1"/>
</dbReference>
<gene>
    <name evidence="1" type="ORF">FFWV33_01880</name>
</gene>
<dbReference type="KEGG" id="ffa:FFWV33_01880"/>
<proteinExistence type="predicted"/>
<dbReference type="EMBL" id="CP020918">
    <property type="protein sequence ID" value="AWG20361.1"/>
    <property type="molecule type" value="Genomic_DNA"/>
</dbReference>
<name>A0A2S1L9F2_9FLAO</name>
<organism evidence="1 2">
    <name type="scientific">Flavobacterium faecale</name>
    <dbReference type="NCBI Taxonomy" id="1355330"/>
    <lineage>
        <taxon>Bacteria</taxon>
        <taxon>Pseudomonadati</taxon>
        <taxon>Bacteroidota</taxon>
        <taxon>Flavobacteriia</taxon>
        <taxon>Flavobacteriales</taxon>
        <taxon>Flavobacteriaceae</taxon>
        <taxon>Flavobacterium</taxon>
    </lineage>
</organism>
<accession>A0A2S1L9F2</accession>